<dbReference type="OrthoDB" id="9801958at2"/>
<accession>A0A1G6AKI9</accession>
<dbReference type="EMBL" id="FMXR01000006">
    <property type="protein sequence ID" value="SDB08948.1"/>
    <property type="molecule type" value="Genomic_DNA"/>
</dbReference>
<organism evidence="6 7">
    <name type="scientific">Eubacterium oxidoreducens</name>
    <dbReference type="NCBI Taxonomy" id="1732"/>
    <lineage>
        <taxon>Bacteria</taxon>
        <taxon>Bacillati</taxon>
        <taxon>Bacillota</taxon>
        <taxon>Clostridia</taxon>
        <taxon>Eubacteriales</taxon>
        <taxon>Eubacteriaceae</taxon>
        <taxon>Eubacterium</taxon>
    </lineage>
</organism>
<keyword evidence="2" id="KW-0813">Transport</keyword>
<sequence>MRDMITISELCFQYKNKEIFKKLSYEFHEGRYIIQGENGGGKSTLLNLISGYLQPDSGYIKTNDLVINYLFQEPMIFNNLTVYENIMLKCIAIESEEKEELIQRYADKFNLRDKLKTKVGLLSGGERQRVQLAILSCSSADVIMMDEPIANLDKKNSEEIMKYIFSLECPLVIVVSHQYIKKTSDYTLLELKEGELIEV</sequence>
<gene>
    <name evidence="6" type="ORF">SAMN02910417_00638</name>
</gene>
<evidence type="ECO:0000256" key="2">
    <source>
        <dbReference type="ARBA" id="ARBA00022448"/>
    </source>
</evidence>
<comment type="similarity">
    <text evidence="1">Belongs to the ABC transporter superfamily.</text>
</comment>
<keyword evidence="7" id="KW-1185">Reference proteome</keyword>
<evidence type="ECO:0000313" key="6">
    <source>
        <dbReference type="EMBL" id="SDB08948.1"/>
    </source>
</evidence>
<dbReference type="Proteomes" id="UP000199228">
    <property type="component" value="Unassembled WGS sequence"/>
</dbReference>
<evidence type="ECO:0000259" key="5">
    <source>
        <dbReference type="PROSITE" id="PS50893"/>
    </source>
</evidence>
<evidence type="ECO:0000313" key="7">
    <source>
        <dbReference type="Proteomes" id="UP000199228"/>
    </source>
</evidence>
<dbReference type="Gene3D" id="3.40.50.300">
    <property type="entry name" value="P-loop containing nucleotide triphosphate hydrolases"/>
    <property type="match status" value="1"/>
</dbReference>
<dbReference type="PROSITE" id="PS00211">
    <property type="entry name" value="ABC_TRANSPORTER_1"/>
    <property type="match status" value="1"/>
</dbReference>
<dbReference type="RefSeq" id="WP_090172135.1">
    <property type="nucleotide sequence ID" value="NZ_FMXR01000006.1"/>
</dbReference>
<proteinExistence type="inferred from homology"/>
<dbReference type="SMART" id="SM00382">
    <property type="entry name" value="AAA"/>
    <property type="match status" value="1"/>
</dbReference>
<evidence type="ECO:0000256" key="4">
    <source>
        <dbReference type="ARBA" id="ARBA00022840"/>
    </source>
</evidence>
<keyword evidence="3" id="KW-0547">Nucleotide-binding</keyword>
<feature type="domain" description="ABC transporter" evidence="5">
    <location>
        <begin position="5"/>
        <end position="199"/>
    </location>
</feature>
<dbReference type="InterPro" id="IPR003593">
    <property type="entry name" value="AAA+_ATPase"/>
</dbReference>
<reference evidence="6 7" key="1">
    <citation type="submission" date="2016-10" db="EMBL/GenBank/DDBJ databases">
        <authorList>
            <person name="de Groot N.N."/>
        </authorList>
    </citation>
    <scope>NUCLEOTIDE SEQUENCE [LARGE SCALE GENOMIC DNA]</scope>
    <source>
        <strain evidence="6 7">DSM 3217</strain>
    </source>
</reference>
<dbReference type="GO" id="GO:0005524">
    <property type="term" value="F:ATP binding"/>
    <property type="evidence" value="ECO:0007669"/>
    <property type="project" value="UniProtKB-KW"/>
</dbReference>
<protein>
    <submittedName>
        <fullName evidence="6">Putative ABC transport system ATP-binding protein</fullName>
    </submittedName>
</protein>
<evidence type="ECO:0000256" key="3">
    <source>
        <dbReference type="ARBA" id="ARBA00022741"/>
    </source>
</evidence>
<dbReference type="Pfam" id="PF00005">
    <property type="entry name" value="ABC_tran"/>
    <property type="match status" value="1"/>
</dbReference>
<dbReference type="InterPro" id="IPR027417">
    <property type="entry name" value="P-loop_NTPase"/>
</dbReference>
<dbReference type="PANTHER" id="PTHR42734">
    <property type="entry name" value="METAL TRANSPORT SYSTEM ATP-BINDING PROTEIN TM_0124-RELATED"/>
    <property type="match status" value="1"/>
</dbReference>
<dbReference type="PANTHER" id="PTHR42734:SF6">
    <property type="entry name" value="MOLYBDATE IMPORT ATP-BINDING PROTEIN MOLC"/>
    <property type="match status" value="1"/>
</dbReference>
<dbReference type="STRING" id="1732.SAMN02910417_00638"/>
<dbReference type="PROSITE" id="PS50893">
    <property type="entry name" value="ABC_TRANSPORTER_2"/>
    <property type="match status" value="1"/>
</dbReference>
<dbReference type="SUPFAM" id="SSF52540">
    <property type="entry name" value="P-loop containing nucleoside triphosphate hydrolases"/>
    <property type="match status" value="1"/>
</dbReference>
<evidence type="ECO:0000256" key="1">
    <source>
        <dbReference type="ARBA" id="ARBA00005417"/>
    </source>
</evidence>
<dbReference type="InterPro" id="IPR017871">
    <property type="entry name" value="ABC_transporter-like_CS"/>
</dbReference>
<dbReference type="AlphaFoldDB" id="A0A1G6AKI9"/>
<name>A0A1G6AKI9_EUBOX</name>
<dbReference type="GO" id="GO:0016887">
    <property type="term" value="F:ATP hydrolysis activity"/>
    <property type="evidence" value="ECO:0007669"/>
    <property type="project" value="InterPro"/>
</dbReference>
<dbReference type="InterPro" id="IPR003439">
    <property type="entry name" value="ABC_transporter-like_ATP-bd"/>
</dbReference>
<dbReference type="InterPro" id="IPR050153">
    <property type="entry name" value="Metal_Ion_Import_ABC"/>
</dbReference>
<keyword evidence="4 6" id="KW-0067">ATP-binding</keyword>